<dbReference type="AlphaFoldDB" id="A0A5D4MAL7"/>
<reference evidence="3 4" key="1">
    <citation type="submission" date="2019-08" db="EMBL/GenBank/DDBJ databases">
        <title>Bacillus genomes from the desert of Cuatro Cienegas, Coahuila.</title>
        <authorList>
            <person name="Olmedo-Alvarez G."/>
        </authorList>
    </citation>
    <scope>NUCLEOTIDE SEQUENCE [LARGE SCALE GENOMIC DNA]</scope>
    <source>
        <strain evidence="3 4">CH128b_4D</strain>
    </source>
</reference>
<gene>
    <name evidence="3" type="ORF">FZC84_13045</name>
</gene>
<dbReference type="Gene3D" id="1.10.3730.20">
    <property type="match status" value="1"/>
</dbReference>
<keyword evidence="2" id="KW-0472">Membrane</keyword>
<name>A0A5D4MAL7_9BACI</name>
<dbReference type="SUPFAM" id="SSF103481">
    <property type="entry name" value="Multidrug resistance efflux transporter EmrE"/>
    <property type="match status" value="1"/>
</dbReference>
<organism evidence="3 4">
    <name type="scientific">Rossellomorea vietnamensis</name>
    <dbReference type="NCBI Taxonomy" id="218284"/>
    <lineage>
        <taxon>Bacteria</taxon>
        <taxon>Bacillati</taxon>
        <taxon>Bacillota</taxon>
        <taxon>Bacilli</taxon>
        <taxon>Bacillales</taxon>
        <taxon>Bacillaceae</taxon>
        <taxon>Rossellomorea</taxon>
    </lineage>
</organism>
<feature type="transmembrane region" description="Helical" evidence="2">
    <location>
        <begin position="68"/>
        <end position="88"/>
    </location>
</feature>
<accession>A0A5D4MAL7</accession>
<feature type="transmembrane region" description="Helical" evidence="2">
    <location>
        <begin position="41"/>
        <end position="61"/>
    </location>
</feature>
<sequence length="115" mass="12032">MNKVIASFKKNGTGIGLMIVAAIFTASGQLFWKLSETELNLYLLIGFGLYGLGAVLMILAFRFGSLSVLHPFLSVGYIISTILGVMILQEELTAGGIAGVVLIIIGVALIGGGDE</sequence>
<keyword evidence="2" id="KW-0812">Transmembrane</keyword>
<dbReference type="EMBL" id="VTEG01000008">
    <property type="protein sequence ID" value="TYR98944.1"/>
    <property type="molecule type" value="Genomic_DNA"/>
</dbReference>
<evidence type="ECO:0000256" key="1">
    <source>
        <dbReference type="ARBA" id="ARBA00004127"/>
    </source>
</evidence>
<evidence type="ECO:0000313" key="4">
    <source>
        <dbReference type="Proteomes" id="UP000325182"/>
    </source>
</evidence>
<dbReference type="InterPro" id="IPR037185">
    <property type="entry name" value="EmrE-like"/>
</dbReference>
<feature type="transmembrane region" description="Helical" evidence="2">
    <location>
        <begin position="12"/>
        <end position="35"/>
    </location>
</feature>
<keyword evidence="2" id="KW-1133">Transmembrane helix</keyword>
<comment type="caution">
    <text evidence="3">The sequence shown here is derived from an EMBL/GenBank/DDBJ whole genome shotgun (WGS) entry which is preliminary data.</text>
</comment>
<protein>
    <submittedName>
        <fullName evidence="3">EamA family transporter</fullName>
    </submittedName>
</protein>
<dbReference type="Proteomes" id="UP000325182">
    <property type="component" value="Unassembled WGS sequence"/>
</dbReference>
<evidence type="ECO:0000256" key="2">
    <source>
        <dbReference type="SAM" id="Phobius"/>
    </source>
</evidence>
<proteinExistence type="predicted"/>
<feature type="transmembrane region" description="Helical" evidence="2">
    <location>
        <begin position="94"/>
        <end position="112"/>
    </location>
</feature>
<comment type="subcellular location">
    <subcellularLocation>
        <location evidence="1">Endomembrane system</location>
        <topology evidence="1">Multi-pass membrane protein</topology>
    </subcellularLocation>
</comment>
<evidence type="ECO:0000313" key="3">
    <source>
        <dbReference type="EMBL" id="TYR98944.1"/>
    </source>
</evidence>
<dbReference type="RefSeq" id="WP_148954178.1">
    <property type="nucleotide sequence ID" value="NZ_VTEG01000008.1"/>
</dbReference>